<evidence type="ECO:0000313" key="3">
    <source>
        <dbReference type="Proteomes" id="UP001375240"/>
    </source>
</evidence>
<gene>
    <name evidence="2" type="ORF">TWF696_004281</name>
</gene>
<feature type="region of interest" description="Disordered" evidence="1">
    <location>
        <begin position="135"/>
        <end position="166"/>
    </location>
</feature>
<evidence type="ECO:0000256" key="1">
    <source>
        <dbReference type="SAM" id="MobiDB-lite"/>
    </source>
</evidence>
<dbReference type="EMBL" id="JAVHNQ010000002">
    <property type="protein sequence ID" value="KAK6355161.1"/>
    <property type="molecule type" value="Genomic_DNA"/>
</dbReference>
<protein>
    <submittedName>
        <fullName evidence="2">Uncharacterized protein</fullName>
    </submittedName>
</protein>
<keyword evidence="3" id="KW-1185">Reference proteome</keyword>
<dbReference type="AlphaFoldDB" id="A0AAV9V5R8"/>
<reference evidence="2 3" key="1">
    <citation type="submission" date="2019-10" db="EMBL/GenBank/DDBJ databases">
        <authorList>
            <person name="Palmer J.M."/>
        </authorList>
    </citation>
    <scope>NUCLEOTIDE SEQUENCE [LARGE SCALE GENOMIC DNA]</scope>
    <source>
        <strain evidence="2 3">TWF696</strain>
    </source>
</reference>
<feature type="region of interest" description="Disordered" evidence="1">
    <location>
        <begin position="198"/>
        <end position="245"/>
    </location>
</feature>
<evidence type="ECO:0000313" key="2">
    <source>
        <dbReference type="EMBL" id="KAK6355161.1"/>
    </source>
</evidence>
<name>A0AAV9V5R8_9PEZI</name>
<organism evidence="2 3">
    <name type="scientific">Orbilia brochopaga</name>
    <dbReference type="NCBI Taxonomy" id="3140254"/>
    <lineage>
        <taxon>Eukaryota</taxon>
        <taxon>Fungi</taxon>
        <taxon>Dikarya</taxon>
        <taxon>Ascomycota</taxon>
        <taxon>Pezizomycotina</taxon>
        <taxon>Orbiliomycetes</taxon>
        <taxon>Orbiliales</taxon>
        <taxon>Orbiliaceae</taxon>
        <taxon>Orbilia</taxon>
    </lineage>
</organism>
<comment type="caution">
    <text evidence="2">The sequence shown here is derived from an EMBL/GenBank/DDBJ whole genome shotgun (WGS) entry which is preliminary data.</text>
</comment>
<accession>A0AAV9V5R8</accession>
<dbReference type="Proteomes" id="UP001375240">
    <property type="component" value="Unassembled WGS sequence"/>
</dbReference>
<proteinExistence type="predicted"/>
<feature type="compositionally biased region" description="Low complexity" evidence="1">
    <location>
        <begin position="157"/>
        <end position="166"/>
    </location>
</feature>
<sequence>MSADSPTTPDVAECDSGSSAFAAPTLMLTKLSVPAVSYSVEPFNTIIINLTLHPRVVITCSTVSGHELGYFGWSSGAVDISFEDDSEVVISYSSTPSIWSSGQRVPETKEYLAERVWFHTFANVVTRGGSSDDGGVMRLSVTSLSRSPQRKKRRKSAAAVADAGANADTETYKDTIASGKAGTCTEDAATGHAAEDAMHDDYMDGGDEVDDSGGGGGGEEEKLPAAAVSPSRGPRTQQQKKRVVKGKIGKIGKVKRGSIEATEAMKKLAALSIE</sequence>